<dbReference type="Gene3D" id="2.160.20.80">
    <property type="entry name" value="E3 ubiquitin-protein ligase SopA"/>
    <property type="match status" value="2"/>
</dbReference>
<comment type="caution">
    <text evidence="1">The sequence shown here is derived from an EMBL/GenBank/DDBJ whole genome shotgun (WGS) entry which is preliminary data.</text>
</comment>
<name>A0ABX0JG86_9BACL</name>
<sequence length="288" mass="31508">MNQKLTNYLNGVFTPYDGVKSVTELKADLLSDLQERYRELKAEGKDDETAFNMTIESIGDIEETILEVANISRSLERQVLTNFSASNLPKSDFAGVIAHKGQFNASALRGSDFAGADLTCSSFKSSDVREANFDGTNLTDCSLSALDLSDASFNESILVRTNFSISGLDGAKFTGVKLTDVTLTKIDLRKTIFEGCIFDGVVFKYSDLSGLRLDGQTFIGVKFDKSALNEVSFRGATLKNVSFQAFFSLTNKYYRAIKTICFDGAVMDKLTYAALKGMGADLSKVTVR</sequence>
<dbReference type="SUPFAM" id="SSF141571">
    <property type="entry name" value="Pentapeptide repeat-like"/>
    <property type="match status" value="1"/>
</dbReference>
<protein>
    <submittedName>
        <fullName evidence="1">Pentapeptide repeat-containing protein</fullName>
    </submittedName>
</protein>
<dbReference type="Pfam" id="PF00805">
    <property type="entry name" value="Pentapeptide"/>
    <property type="match status" value="1"/>
</dbReference>
<organism evidence="1 2">
    <name type="scientific">Paenibacillus agricola</name>
    <dbReference type="NCBI Taxonomy" id="2716264"/>
    <lineage>
        <taxon>Bacteria</taxon>
        <taxon>Bacillati</taxon>
        <taxon>Bacillota</taxon>
        <taxon>Bacilli</taxon>
        <taxon>Bacillales</taxon>
        <taxon>Paenibacillaceae</taxon>
        <taxon>Paenibacillus</taxon>
    </lineage>
</organism>
<reference evidence="1" key="1">
    <citation type="submission" date="2020-03" db="EMBL/GenBank/DDBJ databases">
        <title>Draft sequencing of Paenibacilllus sp. S3N08.</title>
        <authorList>
            <person name="Kim D.-U."/>
        </authorList>
    </citation>
    <scope>NUCLEOTIDE SEQUENCE</scope>
    <source>
        <strain evidence="1">S3N08</strain>
    </source>
</reference>
<dbReference type="EMBL" id="JAAOIW010000020">
    <property type="protein sequence ID" value="NHN34548.1"/>
    <property type="molecule type" value="Genomic_DNA"/>
</dbReference>
<proteinExistence type="predicted"/>
<dbReference type="Pfam" id="PF13599">
    <property type="entry name" value="Pentapeptide_4"/>
    <property type="match status" value="1"/>
</dbReference>
<dbReference type="InterPro" id="IPR001646">
    <property type="entry name" value="5peptide_repeat"/>
</dbReference>
<dbReference type="InterPro" id="IPR051082">
    <property type="entry name" value="Pentapeptide-BTB/POZ_domain"/>
</dbReference>
<dbReference type="RefSeq" id="WP_166155632.1">
    <property type="nucleotide sequence ID" value="NZ_JAAOIW010000020.1"/>
</dbReference>
<gene>
    <name evidence="1" type="ORF">G9U52_32700</name>
</gene>
<dbReference type="PANTHER" id="PTHR14136">
    <property type="entry name" value="BTB_POZ DOMAIN-CONTAINING PROTEIN KCTD9"/>
    <property type="match status" value="1"/>
</dbReference>
<keyword evidence="2" id="KW-1185">Reference proteome</keyword>
<dbReference type="Proteomes" id="UP001165962">
    <property type="component" value="Unassembled WGS sequence"/>
</dbReference>
<evidence type="ECO:0000313" key="1">
    <source>
        <dbReference type="EMBL" id="NHN34548.1"/>
    </source>
</evidence>
<dbReference type="NCBIfam" id="NF038403">
    <property type="entry name" value="perm_prefix_1"/>
    <property type="match status" value="1"/>
</dbReference>
<dbReference type="PANTHER" id="PTHR14136:SF25">
    <property type="entry name" value="BTB_POZ DOMAIN-CONTAINING PROTEIN"/>
    <property type="match status" value="1"/>
</dbReference>
<dbReference type="InterPro" id="IPR047928">
    <property type="entry name" value="Perm_prefix_1"/>
</dbReference>
<accession>A0ABX0JG86</accession>
<evidence type="ECO:0000313" key="2">
    <source>
        <dbReference type="Proteomes" id="UP001165962"/>
    </source>
</evidence>